<sequence length="102" mass="11382">MEGGLGIRDFKVFNMTMVAKQAWQIMTRSETLVAKIFKARRNIGDGSNIKVMDNPWLRGKGRGWVSAPQPKVCIIFDICSKQTKEVAGTRESGNGHLAIMEQ</sequence>
<reference evidence="1 2" key="2">
    <citation type="journal article" date="2017" name="Front. Plant Sci.">
        <title>Gene Classification and Mining of Molecular Markers Useful in Red Clover (Trifolium pratense) Breeding.</title>
        <authorList>
            <person name="Istvanek J."/>
            <person name="Dluhosova J."/>
            <person name="Dluhos P."/>
            <person name="Patkova L."/>
            <person name="Nedelnik J."/>
            <person name="Repkova J."/>
        </authorList>
    </citation>
    <scope>NUCLEOTIDE SEQUENCE [LARGE SCALE GENOMIC DNA]</scope>
    <source>
        <strain evidence="2">cv. Tatra</strain>
        <tissue evidence="1">Young leaves</tissue>
    </source>
</reference>
<comment type="caution">
    <text evidence="1">The sequence shown here is derived from an EMBL/GenBank/DDBJ whole genome shotgun (WGS) entry which is preliminary data.</text>
</comment>
<protein>
    <submittedName>
        <fullName evidence="1">Uncharacterized protein</fullName>
    </submittedName>
</protein>
<dbReference type="STRING" id="57577.A0A2K3P9U6"/>
<evidence type="ECO:0000313" key="2">
    <source>
        <dbReference type="Proteomes" id="UP000236291"/>
    </source>
</evidence>
<accession>A0A2K3P9U6</accession>
<dbReference type="Proteomes" id="UP000236291">
    <property type="component" value="Unassembled WGS sequence"/>
</dbReference>
<name>A0A2K3P9U6_TRIPR</name>
<proteinExistence type="predicted"/>
<dbReference type="EMBL" id="ASHM01005001">
    <property type="protein sequence ID" value="PNY12047.1"/>
    <property type="molecule type" value="Genomic_DNA"/>
</dbReference>
<reference evidence="1 2" key="1">
    <citation type="journal article" date="2014" name="Am. J. Bot.">
        <title>Genome assembly and annotation for red clover (Trifolium pratense; Fabaceae).</title>
        <authorList>
            <person name="Istvanek J."/>
            <person name="Jaros M."/>
            <person name="Krenek A."/>
            <person name="Repkova J."/>
        </authorList>
    </citation>
    <scope>NUCLEOTIDE SEQUENCE [LARGE SCALE GENOMIC DNA]</scope>
    <source>
        <strain evidence="2">cv. Tatra</strain>
        <tissue evidence="1">Young leaves</tissue>
    </source>
</reference>
<evidence type="ECO:0000313" key="1">
    <source>
        <dbReference type="EMBL" id="PNY12047.1"/>
    </source>
</evidence>
<gene>
    <name evidence="1" type="ORF">L195_g008668</name>
</gene>
<organism evidence="1 2">
    <name type="scientific">Trifolium pratense</name>
    <name type="common">Red clover</name>
    <dbReference type="NCBI Taxonomy" id="57577"/>
    <lineage>
        <taxon>Eukaryota</taxon>
        <taxon>Viridiplantae</taxon>
        <taxon>Streptophyta</taxon>
        <taxon>Embryophyta</taxon>
        <taxon>Tracheophyta</taxon>
        <taxon>Spermatophyta</taxon>
        <taxon>Magnoliopsida</taxon>
        <taxon>eudicotyledons</taxon>
        <taxon>Gunneridae</taxon>
        <taxon>Pentapetalae</taxon>
        <taxon>rosids</taxon>
        <taxon>fabids</taxon>
        <taxon>Fabales</taxon>
        <taxon>Fabaceae</taxon>
        <taxon>Papilionoideae</taxon>
        <taxon>50 kb inversion clade</taxon>
        <taxon>NPAAA clade</taxon>
        <taxon>Hologalegina</taxon>
        <taxon>IRL clade</taxon>
        <taxon>Trifolieae</taxon>
        <taxon>Trifolium</taxon>
    </lineage>
</organism>
<dbReference type="AlphaFoldDB" id="A0A2K3P9U6"/>